<dbReference type="PANTHER" id="PTHR43591">
    <property type="entry name" value="METHYLTRANSFERASE"/>
    <property type="match status" value="1"/>
</dbReference>
<evidence type="ECO:0000256" key="2">
    <source>
        <dbReference type="ARBA" id="ARBA00022603"/>
    </source>
</evidence>
<comment type="pathway">
    <text evidence="6">Cofactor biosynthesis; ubiquinone biosynthesis.</text>
</comment>
<dbReference type="InterPro" id="IPR004033">
    <property type="entry name" value="UbiE/COQ5_MeTrFase"/>
</dbReference>
<feature type="binding site" evidence="6">
    <location>
        <position position="71"/>
    </location>
    <ligand>
        <name>S-adenosyl-L-methionine</name>
        <dbReference type="ChEBI" id="CHEBI:59789"/>
    </ligand>
</feature>
<dbReference type="EC" id="2.1.1.163" evidence="6"/>
<evidence type="ECO:0000256" key="6">
    <source>
        <dbReference type="HAMAP-Rule" id="MF_01813"/>
    </source>
</evidence>
<evidence type="ECO:0000256" key="5">
    <source>
        <dbReference type="ARBA" id="ARBA00022691"/>
    </source>
</evidence>
<protein>
    <recommendedName>
        <fullName evidence="6">Ubiquinone/menaquinone biosynthesis C-methyltransferase UbiE</fullName>
        <ecNumber evidence="6">2.1.1.163</ecNumber>
        <ecNumber evidence="6">2.1.1.201</ecNumber>
    </recommendedName>
    <alternativeName>
        <fullName evidence="6">2-methoxy-6-polyprenyl-1,4-benzoquinol methylase</fullName>
    </alternativeName>
    <alternativeName>
        <fullName evidence="6">Demethylmenaquinone methyltransferase</fullName>
    </alternativeName>
</protein>
<evidence type="ECO:0000313" key="8">
    <source>
        <dbReference type="Proteomes" id="UP001410394"/>
    </source>
</evidence>
<name>A0ABU9YUG7_9RHOO</name>
<dbReference type="PROSITE" id="PS01183">
    <property type="entry name" value="UBIE_1"/>
    <property type="match status" value="1"/>
</dbReference>
<dbReference type="Gene3D" id="3.40.50.150">
    <property type="entry name" value="Vaccinia Virus protein VP39"/>
    <property type="match status" value="1"/>
</dbReference>
<comment type="function">
    <text evidence="6">Methyltransferase required for the conversion of demethylmenaquinol (DMKH2) to menaquinol (MKH2) and the conversion of 2-polyprenyl-6-methoxy-1,4-benzoquinol (DDMQH2) to 2-polyprenyl-3-methyl-6-methoxy-1,4-benzoquinol (DMQH2).</text>
</comment>
<dbReference type="NCBIfam" id="TIGR01934">
    <property type="entry name" value="MenG_MenH_UbiE"/>
    <property type="match status" value="1"/>
</dbReference>
<evidence type="ECO:0000256" key="4">
    <source>
        <dbReference type="ARBA" id="ARBA00022688"/>
    </source>
</evidence>
<proteinExistence type="inferred from homology"/>
<accession>A0ABU9YUG7</accession>
<feature type="binding site" evidence="6">
    <location>
        <position position="92"/>
    </location>
    <ligand>
        <name>S-adenosyl-L-methionine</name>
        <dbReference type="ChEBI" id="CHEBI:59789"/>
    </ligand>
</feature>
<comment type="catalytic activity">
    <reaction evidence="6">
        <text>a 2-demethylmenaquinol + S-adenosyl-L-methionine = a menaquinol + S-adenosyl-L-homocysteine + H(+)</text>
        <dbReference type="Rhea" id="RHEA:42640"/>
        <dbReference type="Rhea" id="RHEA-COMP:9539"/>
        <dbReference type="Rhea" id="RHEA-COMP:9563"/>
        <dbReference type="ChEBI" id="CHEBI:15378"/>
        <dbReference type="ChEBI" id="CHEBI:18151"/>
        <dbReference type="ChEBI" id="CHEBI:55437"/>
        <dbReference type="ChEBI" id="CHEBI:57856"/>
        <dbReference type="ChEBI" id="CHEBI:59789"/>
        <dbReference type="EC" id="2.1.1.163"/>
    </reaction>
</comment>
<evidence type="ECO:0000256" key="1">
    <source>
        <dbReference type="ARBA" id="ARBA00022428"/>
    </source>
</evidence>
<comment type="pathway">
    <text evidence="6">Quinol/quinone metabolism; menaquinone biosynthesis; menaquinol from 1,4-dihydroxy-2-naphthoate: step 2/2.</text>
</comment>
<dbReference type="GO" id="GO:0043770">
    <property type="term" value="F:demethylmenaquinone methyltransferase activity"/>
    <property type="evidence" value="ECO:0007669"/>
    <property type="project" value="UniProtKB-EC"/>
</dbReference>
<dbReference type="InterPro" id="IPR029063">
    <property type="entry name" value="SAM-dependent_MTases_sf"/>
</dbReference>
<evidence type="ECO:0000313" key="7">
    <source>
        <dbReference type="EMBL" id="MEN3067342.1"/>
    </source>
</evidence>
<comment type="caution">
    <text evidence="6">Lacks conserved residue(s) required for the propagation of feature annotation.</text>
</comment>
<reference evidence="7 8" key="1">
    <citation type="journal article" date="2018" name="Int. J. Syst. Evol. Microbiol.">
        <title>Uliginosibacterium sediminicola sp. nov., isolated from freshwater sediment.</title>
        <authorList>
            <person name="Hwang W.M."/>
            <person name="Kim S.M."/>
            <person name="Kang K."/>
            <person name="Ahn T.Y."/>
        </authorList>
    </citation>
    <scope>NUCLEOTIDE SEQUENCE [LARGE SCALE GENOMIC DNA]</scope>
    <source>
        <strain evidence="7 8">M1-21</strain>
    </source>
</reference>
<dbReference type="EC" id="2.1.1.201" evidence="6"/>
<keyword evidence="8" id="KW-1185">Reference proteome</keyword>
<dbReference type="PROSITE" id="PS51608">
    <property type="entry name" value="SAM_MT_UBIE"/>
    <property type="match status" value="1"/>
</dbReference>
<comment type="caution">
    <text evidence="7">The sequence shown here is derived from an EMBL/GenBank/DDBJ whole genome shotgun (WGS) entry which is preliminary data.</text>
</comment>
<dbReference type="SUPFAM" id="SSF53335">
    <property type="entry name" value="S-adenosyl-L-methionine-dependent methyltransferases"/>
    <property type="match status" value="1"/>
</dbReference>
<dbReference type="InterPro" id="IPR023576">
    <property type="entry name" value="UbiE/COQ5_MeTrFase_CS"/>
</dbReference>
<dbReference type="GO" id="GO:0008425">
    <property type="term" value="F:2-methoxy-6-polyprenyl-1,4-benzoquinol methyltransferase activity"/>
    <property type="evidence" value="ECO:0007669"/>
    <property type="project" value="UniProtKB-EC"/>
</dbReference>
<dbReference type="RefSeq" id="WP_345918109.1">
    <property type="nucleotide sequence ID" value="NZ_JBDIVE010000001.1"/>
</dbReference>
<comment type="similarity">
    <text evidence="6">Belongs to the class I-like SAM-binding methyltransferase superfamily. MenG/UbiE family.</text>
</comment>
<evidence type="ECO:0000256" key="3">
    <source>
        <dbReference type="ARBA" id="ARBA00022679"/>
    </source>
</evidence>
<dbReference type="Proteomes" id="UP001410394">
    <property type="component" value="Unassembled WGS sequence"/>
</dbReference>
<comment type="catalytic activity">
    <reaction evidence="6">
        <text>a 2-methoxy-6-(all-trans-polyprenyl)benzene-1,4-diol + S-adenosyl-L-methionine = a 5-methoxy-2-methyl-3-(all-trans-polyprenyl)benzene-1,4-diol + S-adenosyl-L-homocysteine + H(+)</text>
        <dbReference type="Rhea" id="RHEA:28286"/>
        <dbReference type="Rhea" id="RHEA-COMP:10858"/>
        <dbReference type="Rhea" id="RHEA-COMP:10859"/>
        <dbReference type="ChEBI" id="CHEBI:15378"/>
        <dbReference type="ChEBI" id="CHEBI:57856"/>
        <dbReference type="ChEBI" id="CHEBI:59789"/>
        <dbReference type="ChEBI" id="CHEBI:84166"/>
        <dbReference type="ChEBI" id="CHEBI:84167"/>
        <dbReference type="EC" id="2.1.1.201"/>
    </reaction>
</comment>
<dbReference type="Pfam" id="PF01209">
    <property type="entry name" value="Ubie_methyltran"/>
    <property type="match status" value="1"/>
</dbReference>
<dbReference type="EMBL" id="JBDIVE010000001">
    <property type="protein sequence ID" value="MEN3067342.1"/>
    <property type="molecule type" value="Genomic_DNA"/>
</dbReference>
<keyword evidence="4 6" id="KW-0831">Ubiquinone biosynthesis</keyword>
<dbReference type="GO" id="GO:0032259">
    <property type="term" value="P:methylation"/>
    <property type="evidence" value="ECO:0007669"/>
    <property type="project" value="UniProtKB-KW"/>
</dbReference>
<keyword evidence="1 6" id="KW-0474">Menaquinone biosynthesis</keyword>
<keyword evidence="3 6" id="KW-0808">Transferase</keyword>
<sequence>MSEHNTHFGFETVPETEKARRVAGVFSSVASKYDIMNDLMSGGMHRLWKAFTIQIANVREGERVLDIAGGTADLSLAFAKKVGRSGQVWLTDINNAMLTVGRDRTTDKGFLLPVAQCDAEKLPFPDNHFDLVTVAFGLRNMTHKDVALAEMRRVLRPGGRLLVLEFSKIWEPLSKAYDLYSFKVLPWLGQKVAGDAESYKYLAESIRMHPDQETLKQMLADAGLARTEYFNLAAGAVALHRGYKL</sequence>
<gene>
    <name evidence="6 7" type="primary">ubiE</name>
    <name evidence="7" type="ORF">ABDB84_02555</name>
</gene>
<feature type="binding site" evidence="6">
    <location>
        <begin position="118"/>
        <end position="119"/>
    </location>
    <ligand>
        <name>S-adenosyl-L-methionine</name>
        <dbReference type="ChEBI" id="CHEBI:59789"/>
    </ligand>
</feature>
<keyword evidence="2 6" id="KW-0489">Methyltransferase</keyword>
<keyword evidence="5 6" id="KW-0949">S-adenosyl-L-methionine</keyword>
<dbReference type="HAMAP" id="MF_01813">
    <property type="entry name" value="MenG_UbiE_methyltr"/>
    <property type="match status" value="1"/>
</dbReference>
<dbReference type="CDD" id="cd02440">
    <property type="entry name" value="AdoMet_MTases"/>
    <property type="match status" value="1"/>
</dbReference>
<dbReference type="NCBIfam" id="NF001240">
    <property type="entry name" value="PRK00216.1-1"/>
    <property type="match status" value="1"/>
</dbReference>
<organism evidence="7 8">
    <name type="scientific">Uliginosibacterium sediminicola</name>
    <dbReference type="NCBI Taxonomy" id="2024550"/>
    <lineage>
        <taxon>Bacteria</taxon>
        <taxon>Pseudomonadati</taxon>
        <taxon>Pseudomonadota</taxon>
        <taxon>Betaproteobacteria</taxon>
        <taxon>Rhodocyclales</taxon>
        <taxon>Zoogloeaceae</taxon>
        <taxon>Uliginosibacterium</taxon>
    </lineage>
</organism>
<dbReference type="PROSITE" id="PS01184">
    <property type="entry name" value="UBIE_2"/>
    <property type="match status" value="1"/>
</dbReference>
<dbReference type="PANTHER" id="PTHR43591:SF24">
    <property type="entry name" value="2-METHOXY-6-POLYPRENYL-1,4-BENZOQUINOL METHYLASE, MITOCHONDRIAL"/>
    <property type="match status" value="1"/>
</dbReference>